<dbReference type="STRING" id="1842532.A7E78_08495"/>
<dbReference type="Gene3D" id="3.30.450.90">
    <property type="match status" value="1"/>
</dbReference>
<dbReference type="EMBL" id="CP015519">
    <property type="protein sequence ID" value="APG27869.1"/>
    <property type="molecule type" value="Genomic_DNA"/>
</dbReference>
<dbReference type="PROSITE" id="PS00662">
    <property type="entry name" value="T2SP_E"/>
    <property type="match status" value="1"/>
</dbReference>
<dbReference type="OrthoDB" id="9805147at2"/>
<dbReference type="Pfam" id="PF00437">
    <property type="entry name" value="T2SSE"/>
    <property type="match status" value="1"/>
</dbReference>
<feature type="domain" description="Bacterial type II secretion system protein E" evidence="4">
    <location>
        <begin position="381"/>
        <end position="395"/>
    </location>
</feature>
<gene>
    <name evidence="5" type="ORF">A7E78_08495</name>
</gene>
<dbReference type="InterPro" id="IPR027417">
    <property type="entry name" value="P-loop_NTPase"/>
</dbReference>
<dbReference type="RefSeq" id="WP_072283833.1">
    <property type="nucleotide sequence ID" value="NZ_CP015519.1"/>
</dbReference>
<dbReference type="PANTHER" id="PTHR30258:SF29">
    <property type="entry name" value="MSHA PILUS ASSEMBLY ATPASE MSHE"/>
    <property type="match status" value="1"/>
</dbReference>
<protein>
    <submittedName>
        <fullName evidence="5">MSHA biogenesis protein MshE</fullName>
    </submittedName>
</protein>
<evidence type="ECO:0000313" key="6">
    <source>
        <dbReference type="Proteomes" id="UP000182517"/>
    </source>
</evidence>
<name>A0A1L3GPK3_9BACT</name>
<dbReference type="GO" id="GO:0005524">
    <property type="term" value="F:ATP binding"/>
    <property type="evidence" value="ECO:0007669"/>
    <property type="project" value="UniProtKB-KW"/>
</dbReference>
<dbReference type="Gene3D" id="3.30.300.160">
    <property type="entry name" value="Type II secretion system, protein E, N-terminal domain"/>
    <property type="match status" value="1"/>
</dbReference>
<dbReference type="PANTHER" id="PTHR30258">
    <property type="entry name" value="TYPE II SECRETION SYSTEM PROTEIN GSPE-RELATED"/>
    <property type="match status" value="1"/>
</dbReference>
<evidence type="ECO:0000256" key="2">
    <source>
        <dbReference type="ARBA" id="ARBA00022741"/>
    </source>
</evidence>
<sequence length="594" mass="65809">MAIPKKIRIGELLVGHDIISEDQLQTALATQKTRGTKLGNTLIELGYISESGFLKFLAQQLKVPFVDLKHYQYRPEAVQSLSEIHARRYRALVLEDNASGLLVGMADPTDIYSYDELCQLLKRPIQQAVVREADLLATIDTVYRRTDEIINLAGELDEELADGAFDLENLLSDAELEDAPVVRLLRSLFEDAVQVGSSDIHIEPDETVLRLRQRIDGMLHEQVMKEKRIASALVSRLKLMSGLDISERRLPQDGRFNIKVRGRSIDVRLSTMPLQYGESVVMRLLDQSGGLLSMEKVGMPEELLNRFRSLVRRPHGLLLVTGPTGSGKTTTLYGALNELNRSEKKIITVEDPVEYRLPRVNQVQTHEKIGLSFARVLRAALRQDPDVVMVGEMRDQETAEIGLRAAMTGHLVLSTLHTNDAVSTALRLLDMGAEGFVVGSALQAILAQRLVRRICDTCIEDDPLDESMRNWLDKVVGQGAGQLSFKRGAGCHQCHNSGYQGRIGVFELLEIDTLLADALRRGDAAGFAELARLQPGFKPLTLAAFDYARSGITSMEEVLRVAGQVDANVDLDLLTNPLSNDEINDDGAVFVQSP</sequence>
<evidence type="ECO:0000256" key="3">
    <source>
        <dbReference type="ARBA" id="ARBA00022840"/>
    </source>
</evidence>
<comment type="similarity">
    <text evidence="1">Belongs to the GSP E family.</text>
</comment>
<dbReference type="GO" id="GO:0005886">
    <property type="term" value="C:plasma membrane"/>
    <property type="evidence" value="ECO:0007669"/>
    <property type="project" value="TreeGrafter"/>
</dbReference>
<dbReference type="SUPFAM" id="SSF160246">
    <property type="entry name" value="EspE N-terminal domain-like"/>
    <property type="match status" value="1"/>
</dbReference>
<dbReference type="Pfam" id="PF05157">
    <property type="entry name" value="MshEN"/>
    <property type="match status" value="1"/>
</dbReference>
<dbReference type="CDD" id="cd01129">
    <property type="entry name" value="PulE-GspE-like"/>
    <property type="match status" value="1"/>
</dbReference>
<accession>A0A1L3GPK3</accession>
<dbReference type="Proteomes" id="UP000182517">
    <property type="component" value="Chromosome"/>
</dbReference>
<evidence type="ECO:0000256" key="1">
    <source>
        <dbReference type="ARBA" id="ARBA00006611"/>
    </source>
</evidence>
<dbReference type="SUPFAM" id="SSF52540">
    <property type="entry name" value="P-loop containing nucleoside triphosphate hydrolases"/>
    <property type="match status" value="1"/>
</dbReference>
<dbReference type="FunFam" id="3.30.450.90:FF:000001">
    <property type="entry name" value="Type II secretion system ATPase GspE"/>
    <property type="match status" value="1"/>
</dbReference>
<keyword evidence="6" id="KW-1185">Reference proteome</keyword>
<dbReference type="KEGG" id="pef:A7E78_08495"/>
<keyword evidence="2" id="KW-0547">Nucleotide-binding</keyword>
<dbReference type="InterPro" id="IPR037257">
    <property type="entry name" value="T2SS_E_N_sf"/>
</dbReference>
<dbReference type="SMART" id="SM00382">
    <property type="entry name" value="AAA"/>
    <property type="match status" value="1"/>
</dbReference>
<dbReference type="InterPro" id="IPR007831">
    <property type="entry name" value="T2SS_GspE_N"/>
</dbReference>
<organism evidence="5 6">
    <name type="scientific">Syntrophotalea acetylenivorans</name>
    <dbReference type="NCBI Taxonomy" id="1842532"/>
    <lineage>
        <taxon>Bacteria</taxon>
        <taxon>Pseudomonadati</taxon>
        <taxon>Thermodesulfobacteriota</taxon>
        <taxon>Desulfuromonadia</taxon>
        <taxon>Desulfuromonadales</taxon>
        <taxon>Syntrophotaleaceae</taxon>
        <taxon>Syntrophotalea</taxon>
    </lineage>
</organism>
<reference evidence="5 6" key="1">
    <citation type="journal article" date="2017" name="Genome Announc.">
        <title>Complete Genome Sequences of Two Acetylene-Fermenting Pelobacter acetylenicus Strains.</title>
        <authorList>
            <person name="Sutton J.M."/>
            <person name="Baesman S.M."/>
            <person name="Fierst J.L."/>
            <person name="Poret-Peterson A.T."/>
            <person name="Oremland R.S."/>
            <person name="Dunlap D.S."/>
            <person name="Akob D.M."/>
        </authorList>
    </citation>
    <scope>NUCLEOTIDE SEQUENCE [LARGE SCALE GENOMIC DNA]</scope>
    <source>
        <strain evidence="5 6">SFB93</strain>
    </source>
</reference>
<dbReference type="InterPro" id="IPR003593">
    <property type="entry name" value="AAA+_ATPase"/>
</dbReference>
<keyword evidence="3" id="KW-0067">ATP-binding</keyword>
<dbReference type="InterPro" id="IPR001482">
    <property type="entry name" value="T2SS/T4SS_dom"/>
</dbReference>
<dbReference type="Gene3D" id="3.40.50.300">
    <property type="entry name" value="P-loop containing nucleotide triphosphate hydrolases"/>
    <property type="match status" value="1"/>
</dbReference>
<dbReference type="AlphaFoldDB" id="A0A1L3GPK3"/>
<evidence type="ECO:0000313" key="5">
    <source>
        <dbReference type="EMBL" id="APG27869.1"/>
    </source>
</evidence>
<dbReference type="GO" id="GO:0016887">
    <property type="term" value="F:ATP hydrolysis activity"/>
    <property type="evidence" value="ECO:0007669"/>
    <property type="project" value="TreeGrafter"/>
</dbReference>
<evidence type="ECO:0000259" key="4">
    <source>
        <dbReference type="PROSITE" id="PS00662"/>
    </source>
</evidence>
<proteinExistence type="inferred from homology"/>